<feature type="transmembrane region" description="Helical" evidence="1">
    <location>
        <begin position="143"/>
        <end position="160"/>
    </location>
</feature>
<sequence>MLFIFFIFGLCFGSFAAVLATRVPNSQDIIFTRSRCQKCHKKLNFYELIPIVSWLILNKKCKNCKSEISAFYPLSELLIGILAILAYLAKPNLILAIILVLIFTIFYALSVIDYRLKAVPNSLLMSGYFLAIIYAFLSDINQILNSFIIIGFMVILKSILMLRHKYQSQISEPMGDADSIFIGSMVAILGLWWGIVALFIGSIIQLGFHLIKKERAIAFIPALFLGFICALMLDNFTNINLGLI</sequence>
<dbReference type="Proteomes" id="UP000202031">
    <property type="component" value="Chromosome"/>
</dbReference>
<dbReference type="InterPro" id="IPR010627">
    <property type="entry name" value="Prepilin_pept_A24_N"/>
</dbReference>
<keyword evidence="2" id="KW-0732">Signal</keyword>
<keyword evidence="1" id="KW-0472">Membrane</keyword>
<reference evidence="5" key="1">
    <citation type="journal article" date="2017" name="Genome Biol. Evol.">
        <title>Comparative Genomic Analysis Identifies a Campylobacter Clade Deficient in Selenium Metabolism.</title>
        <authorList>
            <person name="Miller W.G."/>
            <person name="Yee E."/>
            <person name="Lopes B.S."/>
            <person name="Chapman M.H."/>
            <person name="Huynh S."/>
            <person name="Bono J.L."/>
            <person name="Parker C.T."/>
            <person name="Strachan N.J.C."/>
            <person name="Forbes K.J."/>
        </authorList>
    </citation>
    <scope>NUCLEOTIDE SEQUENCE [LARGE SCALE GENOMIC DNA]</scope>
    <source>
        <strain evidence="5">NCTC 13004</strain>
    </source>
</reference>
<dbReference type="RefSeq" id="WP_100590707.1">
    <property type="nucleotide sequence ID" value="NZ_CP015578.1"/>
</dbReference>
<dbReference type="AlphaFoldDB" id="A0A1X9SN46"/>
<keyword evidence="1" id="KW-1133">Transmembrane helix</keyword>
<dbReference type="Pfam" id="PF06750">
    <property type="entry name" value="A24_N_bact"/>
    <property type="match status" value="1"/>
</dbReference>
<feature type="transmembrane region" description="Helical" evidence="1">
    <location>
        <begin position="93"/>
        <end position="112"/>
    </location>
</feature>
<dbReference type="KEGG" id="clx:CLAN_0924"/>
<dbReference type="GO" id="GO:0006465">
    <property type="term" value="P:signal peptide processing"/>
    <property type="evidence" value="ECO:0007669"/>
    <property type="project" value="TreeGrafter"/>
</dbReference>
<feature type="chain" id="PRO_5013344670" evidence="2">
    <location>
        <begin position="17"/>
        <end position="244"/>
    </location>
</feature>
<proteinExistence type="predicted"/>
<name>A0A1X9SN46_9BACT</name>
<dbReference type="InterPro" id="IPR050882">
    <property type="entry name" value="Prepilin_peptidase/N-MTase"/>
</dbReference>
<dbReference type="EMBL" id="CP015578">
    <property type="protein sequence ID" value="ARQ97669.1"/>
    <property type="molecule type" value="Genomic_DNA"/>
</dbReference>
<keyword evidence="1" id="KW-0812">Transmembrane</keyword>
<feature type="transmembrane region" description="Helical" evidence="1">
    <location>
        <begin position="180"/>
        <end position="204"/>
    </location>
</feature>
<evidence type="ECO:0000313" key="4">
    <source>
        <dbReference type="EMBL" id="ARQ97669.1"/>
    </source>
</evidence>
<organism evidence="4 5">
    <name type="scientific">Campylobacter lanienae NCTC 13004</name>
    <dbReference type="NCBI Taxonomy" id="1031753"/>
    <lineage>
        <taxon>Bacteria</taxon>
        <taxon>Pseudomonadati</taxon>
        <taxon>Campylobacterota</taxon>
        <taxon>Epsilonproteobacteria</taxon>
        <taxon>Campylobacterales</taxon>
        <taxon>Campylobacteraceae</taxon>
        <taxon>Campylobacter</taxon>
    </lineage>
</organism>
<protein>
    <submittedName>
        <fullName evidence="4">Peptidase A24 N-terminal domain protein, putative prepilin signal peptidase</fullName>
    </submittedName>
</protein>
<evidence type="ECO:0000313" key="5">
    <source>
        <dbReference type="Proteomes" id="UP000202031"/>
    </source>
</evidence>
<evidence type="ECO:0000256" key="2">
    <source>
        <dbReference type="SAM" id="SignalP"/>
    </source>
</evidence>
<accession>A0A1X9SN46</accession>
<dbReference type="GeneID" id="46921396"/>
<dbReference type="PANTHER" id="PTHR30487:SF0">
    <property type="entry name" value="PREPILIN LEADER PEPTIDASE_N-METHYLTRANSFERASE-RELATED"/>
    <property type="match status" value="1"/>
</dbReference>
<dbReference type="PANTHER" id="PTHR30487">
    <property type="entry name" value="TYPE 4 PREPILIN-LIKE PROTEINS LEADER PEPTIDE-PROCESSING ENZYME"/>
    <property type="match status" value="1"/>
</dbReference>
<dbReference type="GO" id="GO:0005886">
    <property type="term" value="C:plasma membrane"/>
    <property type="evidence" value="ECO:0007669"/>
    <property type="project" value="TreeGrafter"/>
</dbReference>
<feature type="transmembrane region" description="Helical" evidence="1">
    <location>
        <begin position="70"/>
        <end position="88"/>
    </location>
</feature>
<dbReference type="GO" id="GO:0004190">
    <property type="term" value="F:aspartic-type endopeptidase activity"/>
    <property type="evidence" value="ECO:0007669"/>
    <property type="project" value="TreeGrafter"/>
</dbReference>
<evidence type="ECO:0000256" key="1">
    <source>
        <dbReference type="SAM" id="Phobius"/>
    </source>
</evidence>
<feature type="domain" description="Prepilin peptidase A24 N-terminal" evidence="3">
    <location>
        <begin position="7"/>
        <end position="88"/>
    </location>
</feature>
<gene>
    <name evidence="4" type="ORF">CLAN_0924</name>
</gene>
<feature type="transmembrane region" description="Helical" evidence="1">
    <location>
        <begin position="118"/>
        <end position="136"/>
    </location>
</feature>
<evidence type="ECO:0000259" key="3">
    <source>
        <dbReference type="Pfam" id="PF06750"/>
    </source>
</evidence>
<feature type="transmembrane region" description="Helical" evidence="1">
    <location>
        <begin position="216"/>
        <end position="233"/>
    </location>
</feature>
<feature type="signal peptide" evidence="2">
    <location>
        <begin position="1"/>
        <end position="16"/>
    </location>
</feature>